<dbReference type="SUPFAM" id="SSF52821">
    <property type="entry name" value="Rhodanese/Cell cycle control phosphatase"/>
    <property type="match status" value="1"/>
</dbReference>
<dbReference type="RefSeq" id="WP_162807917.1">
    <property type="nucleotide sequence ID" value="NZ_CP031376.1"/>
</dbReference>
<reference evidence="2 3" key="1">
    <citation type="submission" date="2018-07" db="EMBL/GenBank/DDBJ databases">
        <title>Complete genome sequence of Spiroplasma alleghenense PLHS-1 (ATCC 51752).</title>
        <authorList>
            <person name="Chou L."/>
            <person name="Lee T.-Y."/>
            <person name="Tsai Y.-M."/>
            <person name="Kuo C.-H."/>
        </authorList>
    </citation>
    <scope>NUCLEOTIDE SEQUENCE [LARGE SCALE GENOMIC DNA]</scope>
    <source>
        <strain evidence="2 3">PLHS-1</strain>
    </source>
</reference>
<dbReference type="PANTHER" id="PTHR43031:SF1">
    <property type="entry name" value="PYRIDINE NUCLEOTIDE-DISULPHIDE OXIDOREDUCTASE"/>
    <property type="match status" value="1"/>
</dbReference>
<name>A0A345Z2K6_9MOLU</name>
<dbReference type="PANTHER" id="PTHR43031">
    <property type="entry name" value="FAD-DEPENDENT OXIDOREDUCTASE"/>
    <property type="match status" value="1"/>
</dbReference>
<dbReference type="AlphaFoldDB" id="A0A345Z2K6"/>
<dbReference type="Proteomes" id="UP000254792">
    <property type="component" value="Chromosome"/>
</dbReference>
<dbReference type="EMBL" id="CP031376">
    <property type="protein sequence ID" value="AXK50835.1"/>
    <property type="molecule type" value="Genomic_DNA"/>
</dbReference>
<organism evidence="2 3">
    <name type="scientific">Spiroplasma alleghenense</name>
    <dbReference type="NCBI Taxonomy" id="216931"/>
    <lineage>
        <taxon>Bacteria</taxon>
        <taxon>Bacillati</taxon>
        <taxon>Mycoplasmatota</taxon>
        <taxon>Mollicutes</taxon>
        <taxon>Entomoplasmatales</taxon>
        <taxon>Spiroplasmataceae</taxon>
        <taxon>Spiroplasma</taxon>
    </lineage>
</organism>
<protein>
    <recommendedName>
        <fullName evidence="1">Rhodanese domain-containing protein</fullName>
    </recommendedName>
</protein>
<dbReference type="PROSITE" id="PS50206">
    <property type="entry name" value="RHODANESE_3"/>
    <property type="match status" value="1"/>
</dbReference>
<dbReference type="InterPro" id="IPR036873">
    <property type="entry name" value="Rhodanese-like_dom_sf"/>
</dbReference>
<keyword evidence="3" id="KW-1185">Reference proteome</keyword>
<dbReference type="KEGG" id="salx:SALLE_v1c01590"/>
<evidence type="ECO:0000313" key="2">
    <source>
        <dbReference type="EMBL" id="AXK50835.1"/>
    </source>
</evidence>
<evidence type="ECO:0000259" key="1">
    <source>
        <dbReference type="PROSITE" id="PS50206"/>
    </source>
</evidence>
<dbReference type="Pfam" id="PF00581">
    <property type="entry name" value="Rhodanese"/>
    <property type="match status" value="1"/>
</dbReference>
<dbReference type="CDD" id="cd00158">
    <property type="entry name" value="RHOD"/>
    <property type="match status" value="1"/>
</dbReference>
<dbReference type="InterPro" id="IPR050229">
    <property type="entry name" value="GlpE_sulfurtransferase"/>
</dbReference>
<gene>
    <name evidence="2" type="ORF">SALLE_v1c01590</name>
</gene>
<dbReference type="InterPro" id="IPR001763">
    <property type="entry name" value="Rhodanese-like_dom"/>
</dbReference>
<accession>A0A345Z2K6</accession>
<evidence type="ECO:0000313" key="3">
    <source>
        <dbReference type="Proteomes" id="UP000254792"/>
    </source>
</evidence>
<proteinExistence type="predicted"/>
<dbReference type="Gene3D" id="3.40.250.10">
    <property type="entry name" value="Rhodanese-like domain"/>
    <property type="match status" value="1"/>
</dbReference>
<sequence>MKYQEIEKLFQEGYKIIDVRDSSELELLPKLEIAENIALGELIKHCQENFKLDSKFALICRSGMRSQIAFEQLKSEGFSNVINLAGGMLGVEK</sequence>
<feature type="domain" description="Rhodanese" evidence="1">
    <location>
        <begin position="10"/>
        <end position="93"/>
    </location>
</feature>